<dbReference type="Proteomes" id="UP000023152">
    <property type="component" value="Unassembled WGS sequence"/>
</dbReference>
<name>X6LC35_RETFI</name>
<evidence type="ECO:0000313" key="3">
    <source>
        <dbReference type="Proteomes" id="UP000023152"/>
    </source>
</evidence>
<dbReference type="AlphaFoldDB" id="X6LC35"/>
<sequence>MGLYSLYKYFFSSLFNIFPHCFINCFLKHFCFFLNYLNNCHHIEAFEEIKKSSMSSYINWKQKRLRSKLFSLLSSCSFLLYVFFFSSTHIQNVRGEIELLKKNQKKQLTHKKIFNQKNLEQVSNICNRMYHQFCIVPTALPLLDGTALFPIA</sequence>
<evidence type="ECO:0000256" key="1">
    <source>
        <dbReference type="SAM" id="Phobius"/>
    </source>
</evidence>
<keyword evidence="1" id="KW-0812">Transmembrane</keyword>
<keyword evidence="1" id="KW-1133">Transmembrane helix</keyword>
<feature type="transmembrane region" description="Helical" evidence="1">
    <location>
        <begin position="6"/>
        <end position="27"/>
    </location>
</feature>
<comment type="caution">
    <text evidence="2">The sequence shown here is derived from an EMBL/GenBank/DDBJ whole genome shotgun (WGS) entry which is preliminary data.</text>
</comment>
<accession>X6LC35</accession>
<feature type="transmembrane region" description="Helical" evidence="1">
    <location>
        <begin position="69"/>
        <end position="86"/>
    </location>
</feature>
<reference evidence="2 3" key="1">
    <citation type="journal article" date="2013" name="Curr. Biol.">
        <title>The Genome of the Foraminiferan Reticulomyxa filosa.</title>
        <authorList>
            <person name="Glockner G."/>
            <person name="Hulsmann N."/>
            <person name="Schleicher M."/>
            <person name="Noegel A.A."/>
            <person name="Eichinger L."/>
            <person name="Gallinger C."/>
            <person name="Pawlowski J."/>
            <person name="Sierra R."/>
            <person name="Euteneuer U."/>
            <person name="Pillet L."/>
            <person name="Moustafa A."/>
            <person name="Platzer M."/>
            <person name="Groth M."/>
            <person name="Szafranski K."/>
            <person name="Schliwa M."/>
        </authorList>
    </citation>
    <scope>NUCLEOTIDE SEQUENCE [LARGE SCALE GENOMIC DNA]</scope>
</reference>
<protein>
    <submittedName>
        <fullName evidence="2">Uncharacterized protein</fullName>
    </submittedName>
</protein>
<proteinExistence type="predicted"/>
<keyword evidence="1" id="KW-0472">Membrane</keyword>
<dbReference type="EMBL" id="ASPP01044915">
    <property type="protein sequence ID" value="ETN99108.1"/>
    <property type="molecule type" value="Genomic_DNA"/>
</dbReference>
<keyword evidence="3" id="KW-1185">Reference proteome</keyword>
<evidence type="ECO:0000313" key="2">
    <source>
        <dbReference type="EMBL" id="ETN99108.1"/>
    </source>
</evidence>
<gene>
    <name evidence="2" type="ORF">RFI_38379</name>
</gene>
<organism evidence="2 3">
    <name type="scientific">Reticulomyxa filosa</name>
    <dbReference type="NCBI Taxonomy" id="46433"/>
    <lineage>
        <taxon>Eukaryota</taxon>
        <taxon>Sar</taxon>
        <taxon>Rhizaria</taxon>
        <taxon>Retaria</taxon>
        <taxon>Foraminifera</taxon>
        <taxon>Monothalamids</taxon>
        <taxon>Reticulomyxidae</taxon>
        <taxon>Reticulomyxa</taxon>
    </lineage>
</organism>